<dbReference type="Pfam" id="PF07460">
    <property type="entry name" value="NUMOD3"/>
    <property type="match status" value="2"/>
</dbReference>
<dbReference type="InterPro" id="IPR003611">
    <property type="entry name" value="NUMOD3"/>
</dbReference>
<dbReference type="SMART" id="SM00496">
    <property type="entry name" value="IENR2"/>
    <property type="match status" value="3"/>
</dbReference>
<evidence type="ECO:0000256" key="1">
    <source>
        <dbReference type="SAM" id="MobiDB-lite"/>
    </source>
</evidence>
<gene>
    <name evidence="3" type="ORF">GCM10007368_23390</name>
</gene>
<keyword evidence="4" id="KW-1185">Reference proteome</keyword>
<name>A0ABQ2B8X4_9MICO</name>
<evidence type="ECO:0000313" key="4">
    <source>
        <dbReference type="Proteomes" id="UP000632535"/>
    </source>
</evidence>
<protein>
    <recommendedName>
        <fullName evidence="2">Nuclease associated modular domain-containing protein</fullName>
    </recommendedName>
</protein>
<dbReference type="CDD" id="cd10443">
    <property type="entry name" value="GIY-YIG_HE_Tlr8p_PBC-V_like"/>
    <property type="match status" value="1"/>
</dbReference>
<accession>A0ABQ2B8X4</accession>
<feature type="compositionally biased region" description="Polar residues" evidence="1">
    <location>
        <begin position="237"/>
        <end position="260"/>
    </location>
</feature>
<feature type="domain" description="Nuclease associated modular" evidence="2">
    <location>
        <begin position="142"/>
        <end position="158"/>
    </location>
</feature>
<proteinExistence type="predicted"/>
<dbReference type="EMBL" id="BMDG01000007">
    <property type="protein sequence ID" value="GGI08882.1"/>
    <property type="molecule type" value="Genomic_DNA"/>
</dbReference>
<feature type="domain" description="Nuclease associated modular" evidence="2">
    <location>
        <begin position="180"/>
        <end position="196"/>
    </location>
</feature>
<comment type="caution">
    <text evidence="3">The sequence shown here is derived from an EMBL/GenBank/DDBJ whole genome shotgun (WGS) entry which is preliminary data.</text>
</comment>
<evidence type="ECO:0000259" key="2">
    <source>
        <dbReference type="SMART" id="SM00496"/>
    </source>
</evidence>
<organism evidence="3 4">
    <name type="scientific">Isoptericola cucumis</name>
    <dbReference type="NCBI Taxonomy" id="1776856"/>
    <lineage>
        <taxon>Bacteria</taxon>
        <taxon>Bacillati</taxon>
        <taxon>Actinomycetota</taxon>
        <taxon>Actinomycetes</taxon>
        <taxon>Micrococcales</taxon>
        <taxon>Promicromonosporaceae</taxon>
        <taxon>Isoptericola</taxon>
    </lineage>
</organism>
<reference evidence="4" key="1">
    <citation type="journal article" date="2019" name="Int. J. Syst. Evol. Microbiol.">
        <title>The Global Catalogue of Microorganisms (GCM) 10K type strain sequencing project: providing services to taxonomists for standard genome sequencing and annotation.</title>
        <authorList>
            <consortium name="The Broad Institute Genomics Platform"/>
            <consortium name="The Broad Institute Genome Sequencing Center for Infectious Disease"/>
            <person name="Wu L."/>
            <person name="Ma J."/>
        </authorList>
    </citation>
    <scope>NUCLEOTIDE SEQUENCE [LARGE SCALE GENOMIC DNA]</scope>
    <source>
        <strain evidence="4">CCM 8653</strain>
    </source>
</reference>
<dbReference type="SUPFAM" id="SSF64496">
    <property type="entry name" value="DNA-binding domain of intron-encoded endonucleases"/>
    <property type="match status" value="3"/>
</dbReference>
<feature type="domain" description="Nuclease associated modular" evidence="2">
    <location>
        <begin position="204"/>
        <end position="220"/>
    </location>
</feature>
<evidence type="ECO:0000313" key="3">
    <source>
        <dbReference type="EMBL" id="GGI08882.1"/>
    </source>
</evidence>
<dbReference type="Proteomes" id="UP000632535">
    <property type="component" value="Unassembled WGS sequence"/>
</dbReference>
<sequence length="260" mass="28955">MVTDGSRSRKHVGVVYGVRLRDSGEYRYVGLTTRTAEARLRRHLSNARAGRKTPFYDWLRKHKDEVVVDQLDTELGSLEWLGESEIIWIGSLRSEGHRLLNIADGGLGPTGVVWTEEMREAARRRSTGRKGISRPGALHPFYGKHHTAEQRAKWSEERKGTFVGPANPNYGKFGKDHPSFGHTMSLESRAALSEMRKGERNPNYGKKASPETRAKMSAAQKGVPKPSSARSAHTRYHTNQGRVSPQCTFCTGDAQSPDGS</sequence>
<feature type="region of interest" description="Disordered" evidence="1">
    <location>
        <begin position="193"/>
        <end position="260"/>
    </location>
</feature>